<accession>A0A453NUA6</accession>
<evidence type="ECO:0000313" key="1">
    <source>
        <dbReference type="EnsemblPlants" id="AET6Gv20480100.13"/>
    </source>
</evidence>
<dbReference type="AlphaFoldDB" id="A0A453NUA6"/>
<protein>
    <submittedName>
        <fullName evidence="1">Uncharacterized protein</fullName>
    </submittedName>
</protein>
<proteinExistence type="predicted"/>
<dbReference type="Gramene" id="AET6Gv20480100.13">
    <property type="protein sequence ID" value="AET6Gv20480100.13"/>
    <property type="gene ID" value="AET6Gv20480100"/>
</dbReference>
<sequence length="104" mass="10990">MAAAGLGRRRKAMEGVAHAGGTNMGWWSDGCGQGQQLGALRGVEGSGHAPDRSCSSKELVVVQVCLYGRQLQPRPGQCHGSGEVVHAEEEGNNTGKKPAFLWYI</sequence>
<reference evidence="2" key="1">
    <citation type="journal article" date="2014" name="Science">
        <title>Ancient hybridizations among the ancestral genomes of bread wheat.</title>
        <authorList>
            <consortium name="International Wheat Genome Sequencing Consortium,"/>
            <person name="Marcussen T."/>
            <person name="Sandve S.R."/>
            <person name="Heier L."/>
            <person name="Spannagl M."/>
            <person name="Pfeifer M."/>
            <person name="Jakobsen K.S."/>
            <person name="Wulff B.B."/>
            <person name="Steuernagel B."/>
            <person name="Mayer K.F."/>
            <person name="Olsen O.A."/>
        </authorList>
    </citation>
    <scope>NUCLEOTIDE SEQUENCE [LARGE SCALE GENOMIC DNA]</scope>
    <source>
        <strain evidence="2">cv. AL8/78</strain>
    </source>
</reference>
<reference evidence="1" key="3">
    <citation type="journal article" date="2017" name="Nature">
        <title>Genome sequence of the progenitor of the wheat D genome Aegilops tauschii.</title>
        <authorList>
            <person name="Luo M.C."/>
            <person name="Gu Y.Q."/>
            <person name="Puiu D."/>
            <person name="Wang H."/>
            <person name="Twardziok S.O."/>
            <person name="Deal K.R."/>
            <person name="Huo N."/>
            <person name="Zhu T."/>
            <person name="Wang L."/>
            <person name="Wang Y."/>
            <person name="McGuire P.E."/>
            <person name="Liu S."/>
            <person name="Long H."/>
            <person name="Ramasamy R.K."/>
            <person name="Rodriguez J.C."/>
            <person name="Van S.L."/>
            <person name="Yuan L."/>
            <person name="Wang Z."/>
            <person name="Xia Z."/>
            <person name="Xiao L."/>
            <person name="Anderson O.D."/>
            <person name="Ouyang S."/>
            <person name="Liang Y."/>
            <person name="Zimin A.V."/>
            <person name="Pertea G."/>
            <person name="Qi P."/>
            <person name="Bennetzen J.L."/>
            <person name="Dai X."/>
            <person name="Dawson M.W."/>
            <person name="Muller H.G."/>
            <person name="Kugler K."/>
            <person name="Rivarola-Duarte L."/>
            <person name="Spannagl M."/>
            <person name="Mayer K.F.X."/>
            <person name="Lu F.H."/>
            <person name="Bevan M.W."/>
            <person name="Leroy P."/>
            <person name="Li P."/>
            <person name="You F.M."/>
            <person name="Sun Q."/>
            <person name="Liu Z."/>
            <person name="Lyons E."/>
            <person name="Wicker T."/>
            <person name="Salzberg S.L."/>
            <person name="Devos K.M."/>
            <person name="Dvorak J."/>
        </authorList>
    </citation>
    <scope>NUCLEOTIDE SEQUENCE [LARGE SCALE GENOMIC DNA]</scope>
    <source>
        <strain evidence="1">cv. AL8/78</strain>
    </source>
</reference>
<reference evidence="1" key="5">
    <citation type="journal article" date="2021" name="G3 (Bethesda)">
        <title>Aegilops tauschii genome assembly Aet v5.0 features greater sequence contiguity and improved annotation.</title>
        <authorList>
            <person name="Wang L."/>
            <person name="Zhu T."/>
            <person name="Rodriguez J.C."/>
            <person name="Deal K.R."/>
            <person name="Dubcovsky J."/>
            <person name="McGuire P.E."/>
            <person name="Lux T."/>
            <person name="Spannagl M."/>
            <person name="Mayer K.F.X."/>
            <person name="Baldrich P."/>
            <person name="Meyers B.C."/>
            <person name="Huo N."/>
            <person name="Gu Y.Q."/>
            <person name="Zhou H."/>
            <person name="Devos K.M."/>
            <person name="Bennetzen J.L."/>
            <person name="Unver T."/>
            <person name="Budak H."/>
            <person name="Gulick P.J."/>
            <person name="Galiba G."/>
            <person name="Kalapos B."/>
            <person name="Nelson D.R."/>
            <person name="Li P."/>
            <person name="You F.M."/>
            <person name="Luo M.C."/>
            <person name="Dvorak J."/>
        </authorList>
    </citation>
    <scope>NUCLEOTIDE SEQUENCE [LARGE SCALE GENOMIC DNA]</scope>
    <source>
        <strain evidence="1">cv. AL8/78</strain>
    </source>
</reference>
<dbReference type="Gramene" id="AET6Gv20480100.12">
    <property type="protein sequence ID" value="AET6Gv20480100.12"/>
    <property type="gene ID" value="AET6Gv20480100"/>
</dbReference>
<organism evidence="1 2">
    <name type="scientific">Aegilops tauschii subsp. strangulata</name>
    <name type="common">Goatgrass</name>
    <dbReference type="NCBI Taxonomy" id="200361"/>
    <lineage>
        <taxon>Eukaryota</taxon>
        <taxon>Viridiplantae</taxon>
        <taxon>Streptophyta</taxon>
        <taxon>Embryophyta</taxon>
        <taxon>Tracheophyta</taxon>
        <taxon>Spermatophyta</taxon>
        <taxon>Magnoliopsida</taxon>
        <taxon>Liliopsida</taxon>
        <taxon>Poales</taxon>
        <taxon>Poaceae</taxon>
        <taxon>BOP clade</taxon>
        <taxon>Pooideae</taxon>
        <taxon>Triticodae</taxon>
        <taxon>Triticeae</taxon>
        <taxon>Triticinae</taxon>
        <taxon>Aegilops</taxon>
    </lineage>
</organism>
<dbReference type="EnsemblPlants" id="AET6Gv20480100.13">
    <property type="protein sequence ID" value="AET6Gv20480100.13"/>
    <property type="gene ID" value="AET6Gv20480100"/>
</dbReference>
<name>A0A453NUA6_AEGTS</name>
<dbReference type="Proteomes" id="UP000015105">
    <property type="component" value="Chromosome 6D"/>
</dbReference>
<reference evidence="1" key="4">
    <citation type="submission" date="2019-03" db="UniProtKB">
        <authorList>
            <consortium name="EnsemblPlants"/>
        </authorList>
    </citation>
    <scope>IDENTIFICATION</scope>
</reference>
<dbReference type="EnsemblPlants" id="AET6Gv20480100.12">
    <property type="protein sequence ID" value="AET6Gv20480100.12"/>
    <property type="gene ID" value="AET6Gv20480100"/>
</dbReference>
<keyword evidence="2" id="KW-1185">Reference proteome</keyword>
<evidence type="ECO:0000313" key="2">
    <source>
        <dbReference type="Proteomes" id="UP000015105"/>
    </source>
</evidence>
<reference evidence="2" key="2">
    <citation type="journal article" date="2017" name="Nat. Plants">
        <title>The Aegilops tauschii genome reveals multiple impacts of transposons.</title>
        <authorList>
            <person name="Zhao G."/>
            <person name="Zou C."/>
            <person name="Li K."/>
            <person name="Wang K."/>
            <person name="Li T."/>
            <person name="Gao L."/>
            <person name="Zhang X."/>
            <person name="Wang H."/>
            <person name="Yang Z."/>
            <person name="Liu X."/>
            <person name="Jiang W."/>
            <person name="Mao L."/>
            <person name="Kong X."/>
            <person name="Jiao Y."/>
            <person name="Jia J."/>
        </authorList>
    </citation>
    <scope>NUCLEOTIDE SEQUENCE [LARGE SCALE GENOMIC DNA]</scope>
    <source>
        <strain evidence="2">cv. AL8/78</strain>
    </source>
</reference>